<evidence type="ECO:0000313" key="2">
    <source>
        <dbReference type="Proteomes" id="UP000515317"/>
    </source>
</evidence>
<proteinExistence type="predicted"/>
<dbReference type="AlphaFoldDB" id="A0A6S6QUZ4"/>
<protein>
    <submittedName>
        <fullName evidence="1">Uncharacterized protein</fullName>
    </submittedName>
</protein>
<dbReference type="Proteomes" id="UP000515317">
    <property type="component" value="Chromosome"/>
</dbReference>
<reference evidence="1 2" key="1">
    <citation type="submission" date="2020-08" db="EMBL/GenBank/DDBJ databases">
        <title>Genome sequence of Rhizobiales bacterium strain IZ6.</title>
        <authorList>
            <person name="Nakai R."/>
            <person name="Naganuma T."/>
        </authorList>
    </citation>
    <scope>NUCLEOTIDE SEQUENCE [LARGE SCALE GENOMIC DNA]</scope>
    <source>
        <strain evidence="1 2">IZ6</strain>
    </source>
</reference>
<dbReference type="KEGG" id="tso:IZ6_24720"/>
<name>A0A6S6QUZ4_9HYPH</name>
<dbReference type="EMBL" id="AP023361">
    <property type="protein sequence ID" value="BCJ91737.1"/>
    <property type="molecule type" value="Genomic_DNA"/>
</dbReference>
<sequence>MIPAPIIFRYDQMLISHPIVCEPDPGTSLPHLRWMLQQIYMGHLPFDKQQRWLGFIQGILIAKGLTTVPVEREWTRPYLNEGFPP</sequence>
<keyword evidence="2" id="KW-1185">Reference proteome</keyword>
<gene>
    <name evidence="1" type="ORF">IZ6_24720</name>
</gene>
<organism evidence="1 2">
    <name type="scientific">Terrihabitans soli</name>
    <dbReference type="NCBI Taxonomy" id="708113"/>
    <lineage>
        <taxon>Bacteria</taxon>
        <taxon>Pseudomonadati</taxon>
        <taxon>Pseudomonadota</taxon>
        <taxon>Alphaproteobacteria</taxon>
        <taxon>Hyphomicrobiales</taxon>
        <taxon>Terrihabitans</taxon>
    </lineage>
</organism>
<dbReference type="RefSeq" id="WP_222875362.1">
    <property type="nucleotide sequence ID" value="NZ_AP023361.1"/>
</dbReference>
<accession>A0A6S6QUZ4</accession>
<evidence type="ECO:0000313" key="1">
    <source>
        <dbReference type="EMBL" id="BCJ91737.1"/>
    </source>
</evidence>